<keyword evidence="8" id="KW-1185">Reference proteome</keyword>
<dbReference type="SUPFAM" id="SSF47336">
    <property type="entry name" value="ACP-like"/>
    <property type="match status" value="1"/>
</dbReference>
<dbReference type="NCBIfam" id="TIGR01733">
    <property type="entry name" value="AA-adenyl-dom"/>
    <property type="match status" value="1"/>
</dbReference>
<dbReference type="PROSITE" id="PS50075">
    <property type="entry name" value="CARRIER"/>
    <property type="match status" value="1"/>
</dbReference>
<sequence length="1319" mass="144943">MPVGQGIPLTAAQAGIWFAQQLDPGNPIYNAAEYLEIRGSVDADVLREALRRLVGEAEALQVRIVSDGDELYQVLDPDRPWELDVVDLSFEVDPDAAAQRWMREVMVEPVDPTVDPLFRFALLRVGTYRHYWFYRYHHVTVDGFAVAMLAKRAAEIYTALLEGEPVGESPFGPLAELVKADEEYRADRRFTADREFWADRLAGSADVVSLSDRKPTLAHALVRRSEFLPDDRLNALRDTARDVGVTWPAIMMTAAALYLQRTTGVPEVTLGLPVSARTGRAARAIPGMVSNVIPLRLTLDPARTLAETLHAVSAEMRAAVKHQRYRYEDLRRDRGLLAGDERLVGPEVNIMMFDYDLRFGETPALVNNLSIGPSDDLAMIFYGRPDGRGLQIDFDANPELYRGEEIAAHQNRFLGFLDQLSKADPELPVGRVDLLPRSERRLVIERFNETEKAHGAPEATLTQLLAEQAKRTPAAVAVRHETTRLSYASLHVQANRLAHLLRSRGAGPETLVALALPRSVDLVVALLAVLKTGAAYLPVDPNYPVDRIALMLEDAGPAVLLTTTETEVGLPDELPVPRLVIDSVKTRYQVTGRPGSAPPDQLTGPDHPAYVIYTSGSTGRPKGVMVPHRGVVNRLLWMQDRYGLTEDDRVLQKTPASFDVSVWEFFWPLITGATLVLARPEGHKDPVYLSQLIRDAGITTAHFVPSMLSAFLQEPAAADSVGLRRVMCSGEALPEESQRRFLKLLPDTELHNLYGPTEASIDVTSWQCSDAAGQVPIGRPVWNTRTYVLDSALRPSAPGTPGELYLAGVQLARGYLGREGLTAERFVADPYGPPGSRMYRTGDLARWEPDGALRYLGRTDDQVKIRGFRIELGEIETALAQHEEVAETAVLARRDRPDDVRLTAYVVAAPGTGPSVDDLRLHLAGRLPEHMVPAAFVLLESLPVTPNGKLDRRALPAPDLASAASDRGPRTPRDEILCGLFAEVLELPRVGVDDNFFHLGGHSLLANRLISQVRNVFGAELTIRSIFEAPTPALLGARLEDGGGTSDSPLDVLLPLRPHGERPALFCVHPAGGLSWCYAGLIKHVDAETPVFGLQARGLDGADEELPDNFTEMAADYVEQIRKVQPTGPYHLLGYSSGGIAAQVIAAHLESVGEEVGLVTILDTYPGQPIAELGEQEILADLLRWVGYDRRYLGDEPLRYEQVMAILRRLGSSMASLEQRHIENIGRVYANGRHLVNNFAPPVFGGDVVVVVASLDKVDVSPTPESWRPFVDGRITTHTLERNHNDLMKPGAMAEIGRIVADELRKLDARAPALPHGAR</sequence>
<dbReference type="SUPFAM" id="SSF52777">
    <property type="entry name" value="CoA-dependent acyltransferases"/>
    <property type="match status" value="2"/>
</dbReference>
<dbReference type="Gene3D" id="3.30.559.10">
    <property type="entry name" value="Chloramphenicol acetyltransferase-like domain"/>
    <property type="match status" value="1"/>
</dbReference>
<dbReference type="FunFam" id="3.40.50.980:FF:000002">
    <property type="entry name" value="Enterobactin synthetase component F"/>
    <property type="match status" value="1"/>
</dbReference>
<comment type="cofactor">
    <cofactor evidence="1">
        <name>pantetheine 4'-phosphate</name>
        <dbReference type="ChEBI" id="CHEBI:47942"/>
    </cofactor>
</comment>
<dbReference type="InterPro" id="IPR045851">
    <property type="entry name" value="AMP-bd_C_sf"/>
</dbReference>
<dbReference type="GO" id="GO:0031177">
    <property type="term" value="F:phosphopantetheine binding"/>
    <property type="evidence" value="ECO:0007669"/>
    <property type="project" value="InterPro"/>
</dbReference>
<name>A0A5C4V8E2_9ACTN</name>
<gene>
    <name evidence="7" type="ORF">FH715_07110</name>
</gene>
<reference evidence="7 8" key="1">
    <citation type="submission" date="2019-06" db="EMBL/GenBank/DDBJ databases">
        <title>Draft genome of Streptomyces sedi sp. JCM16909.</title>
        <authorList>
            <person name="Klykleung N."/>
            <person name="Tanasupawat S."/>
            <person name="Kudo T."/>
            <person name="Yuki M."/>
            <person name="Ohkuma M."/>
        </authorList>
    </citation>
    <scope>NUCLEOTIDE SEQUENCE [LARGE SCALE GENOMIC DNA]</scope>
    <source>
        <strain evidence="7 8">JCM 16909</strain>
    </source>
</reference>
<dbReference type="SUPFAM" id="SSF53474">
    <property type="entry name" value="alpha/beta-Hydrolases"/>
    <property type="match status" value="1"/>
</dbReference>
<dbReference type="InterPro" id="IPR000873">
    <property type="entry name" value="AMP-dep_synth/lig_dom"/>
</dbReference>
<keyword evidence="4" id="KW-0597">Phosphoprotein</keyword>
<accession>A0A5C4V8E2</accession>
<dbReference type="PROSITE" id="PS00455">
    <property type="entry name" value="AMP_BINDING"/>
    <property type="match status" value="1"/>
</dbReference>
<feature type="compositionally biased region" description="Low complexity" evidence="5">
    <location>
        <begin position="955"/>
        <end position="966"/>
    </location>
</feature>
<dbReference type="FunFam" id="3.40.50.12780:FF:000012">
    <property type="entry name" value="Non-ribosomal peptide synthetase"/>
    <property type="match status" value="1"/>
</dbReference>
<dbReference type="RefSeq" id="WP_139641914.1">
    <property type="nucleotide sequence ID" value="NZ_BAAAZS010000025.1"/>
</dbReference>
<proteinExistence type="inferred from homology"/>
<evidence type="ECO:0000256" key="1">
    <source>
        <dbReference type="ARBA" id="ARBA00001957"/>
    </source>
</evidence>
<dbReference type="Pfam" id="PF00550">
    <property type="entry name" value="PP-binding"/>
    <property type="match status" value="1"/>
</dbReference>
<dbReference type="SMART" id="SM00823">
    <property type="entry name" value="PKS_PP"/>
    <property type="match status" value="1"/>
</dbReference>
<dbReference type="GO" id="GO:0047527">
    <property type="term" value="F:2,3-dihydroxybenzoate-serine ligase activity"/>
    <property type="evidence" value="ECO:0007669"/>
    <property type="project" value="TreeGrafter"/>
</dbReference>
<dbReference type="Gene3D" id="3.40.50.1820">
    <property type="entry name" value="alpha/beta hydrolase"/>
    <property type="match status" value="1"/>
</dbReference>
<dbReference type="InterPro" id="IPR023213">
    <property type="entry name" value="CAT-like_dom_sf"/>
</dbReference>
<evidence type="ECO:0000256" key="4">
    <source>
        <dbReference type="ARBA" id="ARBA00022553"/>
    </source>
</evidence>
<dbReference type="GO" id="GO:0005829">
    <property type="term" value="C:cytosol"/>
    <property type="evidence" value="ECO:0007669"/>
    <property type="project" value="TreeGrafter"/>
</dbReference>
<dbReference type="PANTHER" id="PTHR45527:SF1">
    <property type="entry name" value="FATTY ACID SYNTHASE"/>
    <property type="match status" value="1"/>
</dbReference>
<organism evidence="7 8">
    <name type="scientific">Streptomyces sedi</name>
    <dbReference type="NCBI Taxonomy" id="555059"/>
    <lineage>
        <taxon>Bacteria</taxon>
        <taxon>Bacillati</taxon>
        <taxon>Actinomycetota</taxon>
        <taxon>Actinomycetes</taxon>
        <taxon>Kitasatosporales</taxon>
        <taxon>Streptomycetaceae</taxon>
        <taxon>Streptomyces</taxon>
    </lineage>
</organism>
<dbReference type="Gene3D" id="3.30.559.30">
    <property type="entry name" value="Nonribosomal peptide synthetase, condensation domain"/>
    <property type="match status" value="2"/>
</dbReference>
<dbReference type="GO" id="GO:0072330">
    <property type="term" value="P:monocarboxylic acid biosynthetic process"/>
    <property type="evidence" value="ECO:0007669"/>
    <property type="project" value="UniProtKB-ARBA"/>
</dbReference>
<dbReference type="Gene3D" id="3.30.300.30">
    <property type="match status" value="1"/>
</dbReference>
<dbReference type="InterPro" id="IPR010071">
    <property type="entry name" value="AA_adenyl_dom"/>
</dbReference>
<dbReference type="OrthoDB" id="2472181at2"/>
<dbReference type="SUPFAM" id="SSF56801">
    <property type="entry name" value="Acetyl-CoA synthetase-like"/>
    <property type="match status" value="1"/>
</dbReference>
<dbReference type="InterPro" id="IPR001242">
    <property type="entry name" value="Condensation_dom"/>
</dbReference>
<dbReference type="InterPro" id="IPR025110">
    <property type="entry name" value="AMP-bd_C"/>
</dbReference>
<dbReference type="Gene3D" id="2.30.38.10">
    <property type="entry name" value="Luciferase, Domain 3"/>
    <property type="match status" value="1"/>
</dbReference>
<evidence type="ECO:0000256" key="2">
    <source>
        <dbReference type="ARBA" id="ARBA00006432"/>
    </source>
</evidence>
<dbReference type="FunFam" id="1.10.1200.10:FF:000016">
    <property type="entry name" value="Non-ribosomal peptide synthase"/>
    <property type="match status" value="1"/>
</dbReference>
<dbReference type="FunFam" id="3.30.300.30:FF:000010">
    <property type="entry name" value="Enterobactin synthetase component F"/>
    <property type="match status" value="1"/>
</dbReference>
<feature type="domain" description="Carrier" evidence="6">
    <location>
        <begin position="968"/>
        <end position="1043"/>
    </location>
</feature>
<dbReference type="PANTHER" id="PTHR45527">
    <property type="entry name" value="NONRIBOSOMAL PEPTIDE SYNTHETASE"/>
    <property type="match status" value="1"/>
</dbReference>
<dbReference type="GO" id="GO:0043041">
    <property type="term" value="P:amino acid activation for nonribosomal peptide biosynthetic process"/>
    <property type="evidence" value="ECO:0007669"/>
    <property type="project" value="TreeGrafter"/>
</dbReference>
<dbReference type="InterPro" id="IPR009081">
    <property type="entry name" value="PP-bd_ACP"/>
</dbReference>
<evidence type="ECO:0000313" key="7">
    <source>
        <dbReference type="EMBL" id="TNM32163.1"/>
    </source>
</evidence>
<dbReference type="PROSITE" id="PS00012">
    <property type="entry name" value="PHOSPHOPANTETHEINE"/>
    <property type="match status" value="1"/>
</dbReference>
<dbReference type="Pfam" id="PF13193">
    <property type="entry name" value="AMP-binding_C"/>
    <property type="match status" value="1"/>
</dbReference>
<dbReference type="CDD" id="cd17646">
    <property type="entry name" value="A_NRPS_AB3403-like"/>
    <property type="match status" value="1"/>
</dbReference>
<feature type="region of interest" description="Disordered" evidence="5">
    <location>
        <begin position="950"/>
        <end position="969"/>
    </location>
</feature>
<dbReference type="Pfam" id="PF00501">
    <property type="entry name" value="AMP-binding"/>
    <property type="match status" value="1"/>
</dbReference>
<dbReference type="Gene3D" id="3.40.50.980">
    <property type="match status" value="2"/>
</dbReference>
<dbReference type="InterPro" id="IPR006162">
    <property type="entry name" value="Ppantetheine_attach_site"/>
</dbReference>
<dbReference type="InterPro" id="IPR036736">
    <property type="entry name" value="ACP-like_sf"/>
</dbReference>
<evidence type="ECO:0000256" key="5">
    <source>
        <dbReference type="SAM" id="MobiDB-lite"/>
    </source>
</evidence>
<dbReference type="InterPro" id="IPR020806">
    <property type="entry name" value="PKS_PP-bd"/>
</dbReference>
<keyword evidence="3" id="KW-0596">Phosphopantetheine</keyword>
<dbReference type="SMART" id="SM00824">
    <property type="entry name" value="PKS_TE"/>
    <property type="match status" value="1"/>
</dbReference>
<dbReference type="Pfam" id="PF00668">
    <property type="entry name" value="Condensation"/>
    <property type="match status" value="1"/>
</dbReference>
<evidence type="ECO:0000259" key="6">
    <source>
        <dbReference type="PROSITE" id="PS50075"/>
    </source>
</evidence>
<dbReference type="GO" id="GO:0008610">
    <property type="term" value="P:lipid biosynthetic process"/>
    <property type="evidence" value="ECO:0007669"/>
    <property type="project" value="UniProtKB-ARBA"/>
</dbReference>
<dbReference type="Proteomes" id="UP000311713">
    <property type="component" value="Unassembled WGS sequence"/>
</dbReference>
<dbReference type="InterPro" id="IPR029058">
    <property type="entry name" value="AB_hydrolase_fold"/>
</dbReference>
<evidence type="ECO:0000256" key="3">
    <source>
        <dbReference type="ARBA" id="ARBA00022450"/>
    </source>
</evidence>
<dbReference type="Pfam" id="PF00975">
    <property type="entry name" value="Thioesterase"/>
    <property type="match status" value="1"/>
</dbReference>
<evidence type="ECO:0000313" key="8">
    <source>
        <dbReference type="Proteomes" id="UP000311713"/>
    </source>
</evidence>
<comment type="caution">
    <text evidence="7">The sequence shown here is derived from an EMBL/GenBank/DDBJ whole genome shotgun (WGS) entry which is preliminary data.</text>
</comment>
<dbReference type="EMBL" id="VDGT01000004">
    <property type="protein sequence ID" value="TNM32163.1"/>
    <property type="molecule type" value="Genomic_DNA"/>
</dbReference>
<protein>
    <submittedName>
        <fullName evidence="7">Amino acid adenylation domain-containing protein</fullName>
    </submittedName>
</protein>
<dbReference type="GO" id="GO:0009366">
    <property type="term" value="C:enterobactin synthetase complex"/>
    <property type="evidence" value="ECO:0007669"/>
    <property type="project" value="TreeGrafter"/>
</dbReference>
<dbReference type="GO" id="GO:0009239">
    <property type="term" value="P:enterobactin biosynthetic process"/>
    <property type="evidence" value="ECO:0007669"/>
    <property type="project" value="TreeGrafter"/>
</dbReference>
<dbReference type="InterPro" id="IPR001031">
    <property type="entry name" value="Thioesterase"/>
</dbReference>
<dbReference type="InterPro" id="IPR020845">
    <property type="entry name" value="AMP-binding_CS"/>
</dbReference>
<dbReference type="FunFam" id="2.30.38.10:FF:000001">
    <property type="entry name" value="Non-ribosomal peptide synthetase PvdI"/>
    <property type="match status" value="1"/>
</dbReference>
<dbReference type="InterPro" id="IPR020802">
    <property type="entry name" value="TesA-like"/>
</dbReference>
<comment type="similarity">
    <text evidence="2">Belongs to the ATP-dependent AMP-binding enzyme family.</text>
</comment>